<keyword evidence="1" id="KW-0472">Membrane</keyword>
<organism evidence="2 3">
    <name type="scientific">Eiseniibacteriota bacterium</name>
    <dbReference type="NCBI Taxonomy" id="2212470"/>
    <lineage>
        <taxon>Bacteria</taxon>
        <taxon>Candidatus Eiseniibacteriota</taxon>
    </lineage>
</organism>
<sequence>MAADLLQIVIFPAFFPGILSPLNGVLDVLVGLAMVLMLGWHVAFLPTIVAELTPFVDLFPTWTVAVLYVTRKRGQ</sequence>
<protein>
    <submittedName>
        <fullName evidence="2">Uncharacterized protein</fullName>
    </submittedName>
</protein>
<dbReference type="Proteomes" id="UP000317691">
    <property type="component" value="Unassembled WGS sequence"/>
</dbReference>
<name>A0A538TM09_UNCEI</name>
<gene>
    <name evidence="2" type="ORF">E6K79_06300</name>
</gene>
<keyword evidence="1" id="KW-1133">Transmembrane helix</keyword>
<evidence type="ECO:0000313" key="3">
    <source>
        <dbReference type="Proteomes" id="UP000317691"/>
    </source>
</evidence>
<feature type="transmembrane region" description="Helical" evidence="1">
    <location>
        <begin position="21"/>
        <end position="42"/>
    </location>
</feature>
<proteinExistence type="predicted"/>
<evidence type="ECO:0000256" key="1">
    <source>
        <dbReference type="SAM" id="Phobius"/>
    </source>
</evidence>
<reference evidence="2 3" key="1">
    <citation type="journal article" date="2019" name="Nat. Microbiol.">
        <title>Mediterranean grassland soil C-N compound turnover is dependent on rainfall and depth, and is mediated by genomically divergent microorganisms.</title>
        <authorList>
            <person name="Diamond S."/>
            <person name="Andeer P.F."/>
            <person name="Li Z."/>
            <person name="Crits-Christoph A."/>
            <person name="Burstein D."/>
            <person name="Anantharaman K."/>
            <person name="Lane K.R."/>
            <person name="Thomas B.C."/>
            <person name="Pan C."/>
            <person name="Northen T.R."/>
            <person name="Banfield J.F."/>
        </authorList>
    </citation>
    <scope>NUCLEOTIDE SEQUENCE [LARGE SCALE GENOMIC DNA]</scope>
    <source>
        <strain evidence="2">WS_9</strain>
    </source>
</reference>
<dbReference type="EMBL" id="VBOZ01000017">
    <property type="protein sequence ID" value="TMQ64654.1"/>
    <property type="molecule type" value="Genomic_DNA"/>
</dbReference>
<accession>A0A538TM09</accession>
<evidence type="ECO:0000313" key="2">
    <source>
        <dbReference type="EMBL" id="TMQ64654.1"/>
    </source>
</evidence>
<dbReference type="AlphaFoldDB" id="A0A538TM09"/>
<comment type="caution">
    <text evidence="2">The sequence shown here is derived from an EMBL/GenBank/DDBJ whole genome shotgun (WGS) entry which is preliminary data.</text>
</comment>
<keyword evidence="1" id="KW-0812">Transmembrane</keyword>